<keyword evidence="4 9" id="KW-1003">Cell membrane</keyword>
<keyword evidence="11" id="KW-1185">Reference proteome</keyword>
<feature type="transmembrane region" description="Helical" evidence="9">
    <location>
        <begin position="227"/>
        <end position="251"/>
    </location>
</feature>
<feature type="transmembrane region" description="Helical" evidence="9">
    <location>
        <begin position="181"/>
        <end position="207"/>
    </location>
</feature>
<feature type="transmembrane region" description="Helical" evidence="9">
    <location>
        <begin position="47"/>
        <end position="66"/>
    </location>
</feature>
<dbReference type="InterPro" id="IPR023954">
    <property type="entry name" value="C4_dicarb_transport"/>
</dbReference>
<proteinExistence type="inferred from homology"/>
<evidence type="ECO:0000256" key="4">
    <source>
        <dbReference type="ARBA" id="ARBA00022475"/>
    </source>
</evidence>
<dbReference type="NCBIfam" id="NF002461">
    <property type="entry name" value="PRK01663.1"/>
    <property type="match status" value="1"/>
</dbReference>
<sequence length="434" mass="46245">MMKKPFYKVLYIQVLFAIIVGVLLGIFDPGLATAMKPLGDGFVKLIKMIIAPVIFCTVVAGIAGMQDMKKVGRVGGKALLYFEIVSTFALAIGLIVANLIKPGAGFNVNPATIDTHSIAQYTEKTKSLSTTDFLMNIIPNTFVDAFAKGEILQVLFIAILFGFALSMMGERGRPITRGIEALSHAIFGVVNIIMKAAPIGAFGAMAFTIGKYGVKSLVPLASLVGSFYLTCFLFIVIVLGAIARWTGFSIFRFLSYIKEELLIVLGTSSSESALPAIMRKLEKLGCPKSVVGLVVPTGYSFNLDGTNIYMTMAALFVAQATNTELTLTQELTILLVAMLTSKGASGITGAGFITLAATLAVVPTIPVAGMTLILGIDKFMSECRALTNIIGNGVATIVVSKWEGELDKERLSAELKNPSVDEGSLREQAVHETA</sequence>
<organism evidence="10 11">
    <name type="scientific">Massilia norwichensis</name>
    <dbReference type="NCBI Taxonomy" id="1442366"/>
    <lineage>
        <taxon>Bacteria</taxon>
        <taxon>Pseudomonadati</taxon>
        <taxon>Pseudomonadota</taxon>
        <taxon>Betaproteobacteria</taxon>
        <taxon>Burkholderiales</taxon>
        <taxon>Oxalobacteraceae</taxon>
        <taxon>Telluria group</taxon>
        <taxon>Massilia</taxon>
    </lineage>
</organism>
<accession>A0ABT2A0L4</accession>
<dbReference type="SUPFAM" id="SSF118215">
    <property type="entry name" value="Proton glutamate symport protein"/>
    <property type="match status" value="1"/>
</dbReference>
<evidence type="ECO:0000256" key="3">
    <source>
        <dbReference type="ARBA" id="ARBA00022448"/>
    </source>
</evidence>
<keyword evidence="6 9" id="KW-0769">Symport</keyword>
<dbReference type="RefSeq" id="WP_258843769.1">
    <property type="nucleotide sequence ID" value="NZ_JANUGX010000001.1"/>
</dbReference>
<evidence type="ECO:0000256" key="8">
    <source>
        <dbReference type="ARBA" id="ARBA00023136"/>
    </source>
</evidence>
<gene>
    <name evidence="9" type="primary">dctA</name>
    <name evidence="10" type="ORF">NX782_00710</name>
</gene>
<dbReference type="InterPro" id="IPR001991">
    <property type="entry name" value="Na-dicarboxylate_symporter"/>
</dbReference>
<evidence type="ECO:0000256" key="5">
    <source>
        <dbReference type="ARBA" id="ARBA00022692"/>
    </source>
</evidence>
<evidence type="ECO:0000256" key="2">
    <source>
        <dbReference type="ARBA" id="ARBA00006148"/>
    </source>
</evidence>
<keyword evidence="5 9" id="KW-0812">Transmembrane</keyword>
<keyword evidence="8 9" id="KW-0472">Membrane</keyword>
<dbReference type="InterPro" id="IPR018107">
    <property type="entry name" value="Na-dicarboxylate_symporter_CS"/>
</dbReference>
<dbReference type="PROSITE" id="PS00714">
    <property type="entry name" value="NA_DICARBOXYL_SYMP_2"/>
    <property type="match status" value="1"/>
</dbReference>
<comment type="caution">
    <text evidence="9">Lacks conserved residue(s) required for the propagation of feature annotation.</text>
</comment>
<evidence type="ECO:0000256" key="7">
    <source>
        <dbReference type="ARBA" id="ARBA00022989"/>
    </source>
</evidence>
<comment type="subcellular location">
    <subcellularLocation>
        <location evidence="1 9">Cell membrane</location>
        <topology evidence="1 9">Multi-pass membrane protein</topology>
    </subcellularLocation>
</comment>
<comment type="function">
    <text evidence="9">Responsible for the transport of dicarboxylates such as succinate, fumarate, and malate across the membrane.</text>
</comment>
<feature type="transmembrane region" description="Helical" evidence="9">
    <location>
        <begin position="151"/>
        <end position="169"/>
    </location>
</feature>
<dbReference type="Gene3D" id="1.10.3860.10">
    <property type="entry name" value="Sodium:dicarboxylate symporter"/>
    <property type="match status" value="1"/>
</dbReference>
<dbReference type="NCBIfam" id="NF009587">
    <property type="entry name" value="PRK13027.1"/>
    <property type="match status" value="1"/>
</dbReference>
<feature type="transmembrane region" description="Helical" evidence="9">
    <location>
        <begin position="78"/>
        <end position="100"/>
    </location>
</feature>
<evidence type="ECO:0000313" key="11">
    <source>
        <dbReference type="Proteomes" id="UP001205560"/>
    </source>
</evidence>
<reference evidence="10 11" key="1">
    <citation type="submission" date="2022-08" db="EMBL/GenBank/DDBJ databases">
        <title>Reclassification of Massilia species as members of the genera Telluria, Duganella, Pseudoduganella, Mokoshia gen. nov. and Zemynaea gen. nov. using orthogonal and non-orthogonal genome-based approaches.</title>
        <authorList>
            <person name="Bowman J.P."/>
        </authorList>
    </citation>
    <scope>NUCLEOTIDE SEQUENCE [LARGE SCALE GENOMIC DNA]</scope>
    <source>
        <strain evidence="10 11">LMG 28164</strain>
    </source>
</reference>
<feature type="transmembrane region" description="Helical" evidence="9">
    <location>
        <begin position="9"/>
        <end position="27"/>
    </location>
</feature>
<comment type="similarity">
    <text evidence="2 9">Belongs to the dicarboxylate/amino acid:cation symporter (DAACS) (TC 2.A.23) family.</text>
</comment>
<evidence type="ECO:0000313" key="10">
    <source>
        <dbReference type="EMBL" id="MCS0587720.1"/>
    </source>
</evidence>
<evidence type="ECO:0000256" key="9">
    <source>
        <dbReference type="HAMAP-Rule" id="MF_01300"/>
    </source>
</evidence>
<dbReference type="PANTHER" id="PTHR42865">
    <property type="entry name" value="PROTON/GLUTAMATE-ASPARTATE SYMPORTER"/>
    <property type="match status" value="1"/>
</dbReference>
<comment type="caution">
    <text evidence="10">The sequence shown here is derived from an EMBL/GenBank/DDBJ whole genome shotgun (WGS) entry which is preliminary data.</text>
</comment>
<name>A0ABT2A0L4_9BURK</name>
<dbReference type="PRINTS" id="PR00173">
    <property type="entry name" value="EDTRNSPORT"/>
</dbReference>
<evidence type="ECO:0000256" key="1">
    <source>
        <dbReference type="ARBA" id="ARBA00004651"/>
    </source>
</evidence>
<dbReference type="EMBL" id="JANUGX010000001">
    <property type="protein sequence ID" value="MCS0587720.1"/>
    <property type="molecule type" value="Genomic_DNA"/>
</dbReference>
<keyword evidence="7 9" id="KW-1133">Transmembrane helix</keyword>
<dbReference type="InterPro" id="IPR036458">
    <property type="entry name" value="Na:dicarbo_symporter_sf"/>
</dbReference>
<dbReference type="PROSITE" id="PS00713">
    <property type="entry name" value="NA_DICARBOXYL_SYMP_1"/>
    <property type="match status" value="1"/>
</dbReference>
<dbReference type="HAMAP" id="MF_01300">
    <property type="entry name" value="C4_dicarb_transport"/>
    <property type="match status" value="1"/>
</dbReference>
<protein>
    <recommendedName>
        <fullName evidence="9">C4-dicarboxylate transport protein</fullName>
    </recommendedName>
</protein>
<dbReference type="PANTHER" id="PTHR42865:SF1">
    <property type="entry name" value="AEROBIC C4-DICARBOXYLATE TRANSPORT PROTEIN"/>
    <property type="match status" value="1"/>
</dbReference>
<evidence type="ECO:0000256" key="6">
    <source>
        <dbReference type="ARBA" id="ARBA00022847"/>
    </source>
</evidence>
<dbReference type="Proteomes" id="UP001205560">
    <property type="component" value="Unassembled WGS sequence"/>
</dbReference>
<keyword evidence="3 9" id="KW-0813">Transport</keyword>
<dbReference type="Pfam" id="PF00375">
    <property type="entry name" value="SDF"/>
    <property type="match status" value="1"/>
</dbReference>